<reference evidence="2" key="1">
    <citation type="journal article" date="2019" name="Int. J. Syst. Evol. Microbiol.">
        <title>The Global Catalogue of Microorganisms (GCM) 10K type strain sequencing project: providing services to taxonomists for standard genome sequencing and annotation.</title>
        <authorList>
            <consortium name="The Broad Institute Genomics Platform"/>
            <consortium name="The Broad Institute Genome Sequencing Center for Infectious Disease"/>
            <person name="Wu L."/>
            <person name="Ma J."/>
        </authorList>
    </citation>
    <scope>NUCLEOTIDE SEQUENCE [LARGE SCALE GENOMIC DNA]</scope>
    <source>
        <strain evidence="2">CGMCC 1.15439</strain>
    </source>
</reference>
<comment type="caution">
    <text evidence="1">The sequence shown here is derived from an EMBL/GenBank/DDBJ whole genome shotgun (WGS) entry which is preliminary data.</text>
</comment>
<dbReference type="RefSeq" id="WP_188795567.1">
    <property type="nucleotide sequence ID" value="NZ_BMJA01000002.1"/>
</dbReference>
<name>A0ABQ1GCU0_9GAMM</name>
<organism evidence="1 2">
    <name type="scientific">Dyella nitratireducens</name>
    <dbReference type="NCBI Taxonomy" id="1849580"/>
    <lineage>
        <taxon>Bacteria</taxon>
        <taxon>Pseudomonadati</taxon>
        <taxon>Pseudomonadota</taxon>
        <taxon>Gammaproteobacteria</taxon>
        <taxon>Lysobacterales</taxon>
        <taxon>Rhodanobacteraceae</taxon>
        <taxon>Dyella</taxon>
    </lineage>
</organism>
<evidence type="ECO:0000313" key="2">
    <source>
        <dbReference type="Proteomes" id="UP000620046"/>
    </source>
</evidence>
<accession>A0ABQ1GCU0</accession>
<keyword evidence="2" id="KW-1185">Reference proteome</keyword>
<dbReference type="Proteomes" id="UP000620046">
    <property type="component" value="Unassembled WGS sequence"/>
</dbReference>
<protein>
    <submittedName>
        <fullName evidence="1">Uncharacterized protein</fullName>
    </submittedName>
</protein>
<proteinExistence type="predicted"/>
<gene>
    <name evidence="1" type="ORF">GCM10010981_32970</name>
</gene>
<dbReference type="EMBL" id="BMJA01000002">
    <property type="protein sequence ID" value="GGA41174.1"/>
    <property type="molecule type" value="Genomic_DNA"/>
</dbReference>
<evidence type="ECO:0000313" key="1">
    <source>
        <dbReference type="EMBL" id="GGA41174.1"/>
    </source>
</evidence>
<sequence>MNTTSAATKAQLFQEMHAKGSVLNGWSAVLNISGDYLARRVRRQWPTDQAGTHSVTLLSAQPLPPGPGAANALRGVGQMTFILGEPAVSVVHGRSALTISHPIRQVLGRSGNATAMPTAADAASVAWHTDSAVNVPAHPAARVDIEVPLVVRPAGSGASGFDIVLDAAAASATAHQLPAAAGDGGALVQHLMNALGDSNGTLLVATVDGSTQADTPALQPRSLALLTVRTPSGNQVLQVHFTTGDTPAPTGTGVDLGEPLPVVDGADWSLMFSSQKVFQDVVAPEFNTLSQHVKLAAAAPAGGRGAWFLQTQNRMYFAGTVDWGNAMPPVNQQAQIGLNFTGSPNEGLVVSTYTDPGANVDLQFEIAQNYRVTCSGNPGQQSLSFAGTQATVAGAGVAENTFKPYLDQILSQEIRSDLDATSLASLAAFALRTVRFPGDETVIDAVQIPGDLVMVGNFDPDAKA</sequence>